<dbReference type="InterPro" id="IPR027417">
    <property type="entry name" value="P-loop_NTPase"/>
</dbReference>
<reference evidence="3 4" key="1">
    <citation type="submission" date="2016-02" db="EMBL/GenBank/DDBJ databases">
        <title>Genome analysis of coral dinoflagellate symbionts highlights evolutionary adaptations to a symbiotic lifestyle.</title>
        <authorList>
            <person name="Aranda M."/>
            <person name="Li Y."/>
            <person name="Liew Y.J."/>
            <person name="Baumgarten S."/>
            <person name="Simakov O."/>
            <person name="Wilson M."/>
            <person name="Piel J."/>
            <person name="Ashoor H."/>
            <person name="Bougouffa S."/>
            <person name="Bajic V.B."/>
            <person name="Ryu T."/>
            <person name="Ravasi T."/>
            <person name="Bayer T."/>
            <person name="Micklem G."/>
            <person name="Kim H."/>
            <person name="Bhak J."/>
            <person name="Lajeunesse T.C."/>
            <person name="Voolstra C.R."/>
        </authorList>
    </citation>
    <scope>NUCLEOTIDE SEQUENCE [LARGE SCALE GENOMIC DNA]</scope>
    <source>
        <strain evidence="3 4">CCMP2467</strain>
    </source>
</reference>
<evidence type="ECO:0000256" key="1">
    <source>
        <dbReference type="SAM" id="Phobius"/>
    </source>
</evidence>
<evidence type="ECO:0000313" key="4">
    <source>
        <dbReference type="Proteomes" id="UP000186817"/>
    </source>
</evidence>
<dbReference type="EMBL" id="LSRX01000751">
    <property type="protein sequence ID" value="OLP89636.1"/>
    <property type="molecule type" value="Genomic_DNA"/>
</dbReference>
<keyword evidence="1" id="KW-1133">Transmembrane helix</keyword>
<evidence type="ECO:0000313" key="3">
    <source>
        <dbReference type="EMBL" id="OLP89636.1"/>
    </source>
</evidence>
<keyword evidence="4" id="KW-1185">Reference proteome</keyword>
<sequence>MREEAVWLALRRVQICEGKCCDEGGAGAQLTTEVVGPKVQGRRGSGELRFAWNLPTLGIWTLRLPWQSARLVDMPWHAPPDSLVAAKLNKLPLHDPAWLCGLCFARCKNVYCKLMVLFVGVLLIPVFLVHLILVAHQCWGKSLKCWERSAELAAQGPLFFCVLVGGLTGIFGLCVCFWWLKSCAYRRCRSSDFHYGYAVVGQGSCWEVKFWMLSCPNGPPPRGNACDLFCRNCLCCILSILHTVANLPMLLYSCFCGCDQVESLYLPTEVCVKGEEVALLLPEPCAETRGLKTYASATFLGVDEEQEPRAKFRSADGTVYWFTVEDMCDGELCFVGPSFLVGQVRVSLDDLLDMDSDCNAAAWSDRRKFVKGRAVTKEDFSCQCFDAADDGFSRPAKAMCIFCEKAKGELDGNLTAAQKREIESCVDLQERRIRATILTGFLGAGKTTFLNFVLKSLGHGRRIAVVQNEFGKVPIDDQLMLSVAQVIDS</sequence>
<feature type="transmembrane region" description="Helical" evidence="1">
    <location>
        <begin position="114"/>
        <end position="135"/>
    </location>
</feature>
<comment type="caution">
    <text evidence="3">The sequence shown here is derived from an EMBL/GenBank/DDBJ whole genome shotgun (WGS) entry which is preliminary data.</text>
</comment>
<gene>
    <name evidence="3" type="primary">yjiA</name>
    <name evidence="3" type="ORF">AK812_SmicGene28894</name>
</gene>
<keyword evidence="1" id="KW-0472">Membrane</keyword>
<organism evidence="3 4">
    <name type="scientific">Symbiodinium microadriaticum</name>
    <name type="common">Dinoflagellate</name>
    <name type="synonym">Zooxanthella microadriatica</name>
    <dbReference type="NCBI Taxonomy" id="2951"/>
    <lineage>
        <taxon>Eukaryota</taxon>
        <taxon>Sar</taxon>
        <taxon>Alveolata</taxon>
        <taxon>Dinophyceae</taxon>
        <taxon>Suessiales</taxon>
        <taxon>Symbiodiniaceae</taxon>
        <taxon>Symbiodinium</taxon>
    </lineage>
</organism>
<dbReference type="GO" id="GO:0005737">
    <property type="term" value="C:cytoplasm"/>
    <property type="evidence" value="ECO:0007669"/>
    <property type="project" value="TreeGrafter"/>
</dbReference>
<dbReference type="Gene3D" id="3.40.50.300">
    <property type="entry name" value="P-loop containing nucleotide triphosphate hydrolases"/>
    <property type="match status" value="1"/>
</dbReference>
<protein>
    <submittedName>
        <fullName evidence="3">Putative GTP-binding protein YjiA</fullName>
    </submittedName>
</protein>
<dbReference type="OrthoDB" id="259708at2759"/>
<feature type="transmembrane region" description="Helical" evidence="1">
    <location>
        <begin position="156"/>
        <end position="180"/>
    </location>
</feature>
<accession>A0A1Q9D3B2</accession>
<dbReference type="Pfam" id="PF02492">
    <property type="entry name" value="cobW"/>
    <property type="match status" value="1"/>
</dbReference>
<dbReference type="PANTHER" id="PTHR13748">
    <property type="entry name" value="COBW-RELATED"/>
    <property type="match status" value="1"/>
</dbReference>
<dbReference type="Proteomes" id="UP000186817">
    <property type="component" value="Unassembled WGS sequence"/>
</dbReference>
<dbReference type="InterPro" id="IPR003495">
    <property type="entry name" value="CobW/HypB/UreG_nucleotide-bd"/>
</dbReference>
<dbReference type="PANTHER" id="PTHR13748:SF62">
    <property type="entry name" value="COBW DOMAIN-CONTAINING PROTEIN"/>
    <property type="match status" value="1"/>
</dbReference>
<dbReference type="AlphaFoldDB" id="A0A1Q9D3B2"/>
<dbReference type="SUPFAM" id="SSF52540">
    <property type="entry name" value="P-loop containing nucleoside triphosphate hydrolases"/>
    <property type="match status" value="1"/>
</dbReference>
<evidence type="ECO:0000259" key="2">
    <source>
        <dbReference type="Pfam" id="PF02492"/>
    </source>
</evidence>
<name>A0A1Q9D3B2_SYMMI</name>
<proteinExistence type="predicted"/>
<dbReference type="InterPro" id="IPR051316">
    <property type="entry name" value="Zinc-reg_GTPase_activator"/>
</dbReference>
<keyword evidence="1" id="KW-0812">Transmembrane</keyword>
<feature type="domain" description="CobW/HypB/UreG nucleotide-binding" evidence="2">
    <location>
        <begin position="435"/>
        <end position="482"/>
    </location>
</feature>